<proteinExistence type="predicted"/>
<dbReference type="SUPFAM" id="SSF49299">
    <property type="entry name" value="PKD domain"/>
    <property type="match status" value="1"/>
</dbReference>
<organism evidence="3 4">
    <name type="scientific">Mucilaginibacter gracilis</name>
    <dbReference type="NCBI Taxonomy" id="423350"/>
    <lineage>
        <taxon>Bacteria</taxon>
        <taxon>Pseudomonadati</taxon>
        <taxon>Bacteroidota</taxon>
        <taxon>Sphingobacteriia</taxon>
        <taxon>Sphingobacteriales</taxon>
        <taxon>Sphingobacteriaceae</taxon>
        <taxon>Mucilaginibacter</taxon>
    </lineage>
</organism>
<dbReference type="Proteomes" id="UP000268007">
    <property type="component" value="Unassembled WGS sequence"/>
</dbReference>
<keyword evidence="1" id="KW-0732">Signal</keyword>
<dbReference type="EMBL" id="RBKU01000001">
    <property type="protein sequence ID" value="RKR84563.1"/>
    <property type="molecule type" value="Genomic_DNA"/>
</dbReference>
<dbReference type="SMART" id="SM00089">
    <property type="entry name" value="PKD"/>
    <property type="match status" value="2"/>
</dbReference>
<protein>
    <recommendedName>
        <fullName evidence="2">PKD/Chitinase domain-containing protein</fullName>
    </recommendedName>
</protein>
<keyword evidence="4" id="KW-1185">Reference proteome</keyword>
<evidence type="ECO:0000256" key="1">
    <source>
        <dbReference type="SAM" id="SignalP"/>
    </source>
</evidence>
<name>A0A495J742_9SPHI</name>
<reference evidence="3 4" key="1">
    <citation type="submission" date="2018-10" db="EMBL/GenBank/DDBJ databases">
        <title>Genomic Encyclopedia of Archaeal and Bacterial Type Strains, Phase II (KMG-II): from individual species to whole genera.</title>
        <authorList>
            <person name="Goeker M."/>
        </authorList>
    </citation>
    <scope>NUCLEOTIDE SEQUENCE [LARGE SCALE GENOMIC DNA]</scope>
    <source>
        <strain evidence="3 4">DSM 18602</strain>
    </source>
</reference>
<feature type="domain" description="PKD/Chitinase" evidence="2">
    <location>
        <begin position="125"/>
        <end position="202"/>
    </location>
</feature>
<sequence>MKLFKRLLLLILPLCMALGCKKDNQFTDTSFVSGAASASNLSVMFNITHDNTGLVTITPNGSAAVTYDVYFGDATANPSSIASGKSIDHTYAEGNYQVKIVAHDIKGGVATITQPLVVSFAAPQNMAVSLSKTNLTVSLSATAKYATFFKVYYGDSTTFKPVPFTSVLPGTTINHTYLNAGTYVITVIALSGGSKTTQILDTVKVGKQISLPVTFDDASVDYTTVDFGGNVSSLSVDPVNSSNHVMKAIKTAGAQTYAGTTLGNGFALPVPLTPNSLKMTVMVYSPAAGLDVKLKLDNHTNPNTGLSVETDVKTTLSRQWETLTFDFSKQATGTPAYSSANTYDLASIFFDFGNNGTGSTFYFDNLMMMPVALTQINLPVSFESTTTDYTMTDFGGNVSSFATDPANSSNHVMKAVKTTGAQVWAGTTVGTATGFSQVIPLTASSLKMTVMVYSPAAGLDVKLKVEDHNDGTKSVETDVKTTLANQWETLTFDLSQPASGTSAWSAANKYDKASLFFDFGNAGTGSTFYFDNLKMAAAGLAQVSVPVTFDDPTVDYTVTDFGGNSSALVVDPANSSNHVIKTIKTSGAQTWAGTTVGNGLGFSSLLPFSAGHTSMSVKVYSPAAGLHIRLKVEDHTDNTKSVETEALTTVAGQWETLTFNFSNQANGTATLNMGYHYDMASIFFDFNNSGTGAVFYWDNMMFL</sequence>
<dbReference type="OrthoDB" id="5381604at2"/>
<dbReference type="InterPro" id="IPR035986">
    <property type="entry name" value="PKD_dom_sf"/>
</dbReference>
<gene>
    <name evidence="3" type="ORF">BDD43_4806</name>
</gene>
<evidence type="ECO:0000313" key="4">
    <source>
        <dbReference type="Proteomes" id="UP000268007"/>
    </source>
</evidence>
<dbReference type="AlphaFoldDB" id="A0A495J742"/>
<dbReference type="RefSeq" id="WP_121200275.1">
    <property type="nucleotide sequence ID" value="NZ_RBKU01000001.1"/>
</dbReference>
<feature type="signal peptide" evidence="1">
    <location>
        <begin position="1"/>
        <end position="17"/>
    </location>
</feature>
<evidence type="ECO:0000313" key="3">
    <source>
        <dbReference type="EMBL" id="RKR84563.1"/>
    </source>
</evidence>
<evidence type="ECO:0000259" key="2">
    <source>
        <dbReference type="SMART" id="SM00089"/>
    </source>
</evidence>
<dbReference type="InterPro" id="IPR022409">
    <property type="entry name" value="PKD/Chitinase_dom"/>
</dbReference>
<dbReference type="Gene3D" id="2.60.40.10">
    <property type="entry name" value="Immunoglobulins"/>
    <property type="match status" value="1"/>
</dbReference>
<dbReference type="InterPro" id="IPR013783">
    <property type="entry name" value="Ig-like_fold"/>
</dbReference>
<dbReference type="Gene3D" id="2.60.120.260">
    <property type="entry name" value="Galactose-binding domain-like"/>
    <property type="match status" value="2"/>
</dbReference>
<dbReference type="PROSITE" id="PS51257">
    <property type="entry name" value="PROKAR_LIPOPROTEIN"/>
    <property type="match status" value="1"/>
</dbReference>
<accession>A0A495J742</accession>
<feature type="domain" description="PKD/Chitinase" evidence="2">
    <location>
        <begin position="40"/>
        <end position="121"/>
    </location>
</feature>
<comment type="caution">
    <text evidence="3">The sequence shown here is derived from an EMBL/GenBank/DDBJ whole genome shotgun (WGS) entry which is preliminary data.</text>
</comment>
<feature type="chain" id="PRO_5019865840" description="PKD/Chitinase domain-containing protein" evidence="1">
    <location>
        <begin position="18"/>
        <end position="703"/>
    </location>
</feature>